<dbReference type="RefSeq" id="WP_025023194.1">
    <property type="nucleotide sequence ID" value="NZ_AZDZ01000019.1"/>
</dbReference>
<keyword evidence="2" id="KW-1185">Reference proteome</keyword>
<sequence>MGKIKLKNTKVQKSIQSSEFSKLKLNDILDSKEKRIAFNFSFLSDNDKYNLNNKKFGIQSQYLFRRIHEMSELSMVELIVGNKRQTLEVLKEIDLPSNAKLLQLVDHKEFGIKRANQSRSKYYIFRLCKNNNPYETRIIGRFIDPVFYIMYLDFEHKLYAPRR</sequence>
<dbReference type="EMBL" id="AZDZ01000019">
    <property type="protein sequence ID" value="KRK79301.1"/>
    <property type="molecule type" value="Genomic_DNA"/>
</dbReference>
<dbReference type="Proteomes" id="UP000051248">
    <property type="component" value="Unassembled WGS sequence"/>
</dbReference>
<proteinExistence type="predicted"/>
<evidence type="ECO:0000313" key="1">
    <source>
        <dbReference type="EMBL" id="KRK79301.1"/>
    </source>
</evidence>
<accession>A0A0R1K6U4</accession>
<name>A0A0R1K6U4_9LACO</name>
<gene>
    <name evidence="1" type="ORF">FD03_GL001667</name>
</gene>
<dbReference type="STRING" id="1423775.FD03_GL001667"/>
<reference evidence="1 2" key="1">
    <citation type="journal article" date="2015" name="Genome Announc.">
        <title>Expanding the biotechnology potential of lactobacilli through comparative genomics of 213 strains and associated genera.</title>
        <authorList>
            <person name="Sun Z."/>
            <person name="Harris H.M."/>
            <person name="McCann A."/>
            <person name="Guo C."/>
            <person name="Argimon S."/>
            <person name="Zhang W."/>
            <person name="Yang X."/>
            <person name="Jeffery I.B."/>
            <person name="Cooney J.C."/>
            <person name="Kagawa T.F."/>
            <person name="Liu W."/>
            <person name="Song Y."/>
            <person name="Salvetti E."/>
            <person name="Wrobel A."/>
            <person name="Rasinkangas P."/>
            <person name="Parkhill J."/>
            <person name="Rea M.C."/>
            <person name="O'Sullivan O."/>
            <person name="Ritari J."/>
            <person name="Douillard F.P."/>
            <person name="Paul Ross R."/>
            <person name="Yang R."/>
            <person name="Briner A.E."/>
            <person name="Felis G.E."/>
            <person name="de Vos W.M."/>
            <person name="Barrangou R."/>
            <person name="Klaenhammer T.R."/>
            <person name="Caufield P.W."/>
            <person name="Cui Y."/>
            <person name="Zhang H."/>
            <person name="O'Toole P.W."/>
        </authorList>
    </citation>
    <scope>NUCLEOTIDE SEQUENCE [LARGE SCALE GENOMIC DNA]</scope>
    <source>
        <strain evidence="1 2">DSM 19682</strain>
    </source>
</reference>
<evidence type="ECO:0000313" key="2">
    <source>
        <dbReference type="Proteomes" id="UP000051248"/>
    </source>
</evidence>
<dbReference type="AlphaFoldDB" id="A0A0R1K6U4"/>
<dbReference type="OrthoDB" id="3036014at2"/>
<comment type="caution">
    <text evidence="1">The sequence shown here is derived from an EMBL/GenBank/DDBJ whole genome shotgun (WGS) entry which is preliminary data.</text>
</comment>
<organism evidence="1 2">
    <name type="scientific">Companilactobacillus nodensis DSM 19682 = JCM 14932 = NBRC 107160</name>
    <dbReference type="NCBI Taxonomy" id="1423775"/>
    <lineage>
        <taxon>Bacteria</taxon>
        <taxon>Bacillati</taxon>
        <taxon>Bacillota</taxon>
        <taxon>Bacilli</taxon>
        <taxon>Lactobacillales</taxon>
        <taxon>Lactobacillaceae</taxon>
        <taxon>Companilactobacillus</taxon>
    </lineage>
</organism>
<protein>
    <submittedName>
        <fullName evidence="1">Uncharacterized protein</fullName>
    </submittedName>
</protein>
<dbReference type="PATRIC" id="fig|1423775.4.peg.1699"/>